<feature type="transmembrane region" description="Helical" evidence="1">
    <location>
        <begin position="109"/>
        <end position="129"/>
    </location>
</feature>
<dbReference type="STRING" id="258515.SAMN05192585_13730"/>
<feature type="transmembrane region" description="Helical" evidence="1">
    <location>
        <begin position="81"/>
        <end position="103"/>
    </location>
</feature>
<dbReference type="InterPro" id="IPR010540">
    <property type="entry name" value="CmpB_TMEM229"/>
</dbReference>
<keyword evidence="1" id="KW-1133">Transmembrane helix</keyword>
<accession>A0A1H0F2B6</accession>
<proteinExistence type="predicted"/>
<evidence type="ECO:0000313" key="3">
    <source>
        <dbReference type="Proteomes" id="UP000199182"/>
    </source>
</evidence>
<name>A0A1H0F2B6_9FIRM</name>
<keyword evidence="1" id="KW-0472">Membrane</keyword>
<protein>
    <submittedName>
        <fullName evidence="2">Putative ABC-transporter type IV</fullName>
    </submittedName>
</protein>
<evidence type="ECO:0000256" key="1">
    <source>
        <dbReference type="SAM" id="Phobius"/>
    </source>
</evidence>
<dbReference type="Proteomes" id="UP000199182">
    <property type="component" value="Unassembled WGS sequence"/>
</dbReference>
<feature type="transmembrane region" description="Helical" evidence="1">
    <location>
        <begin position="188"/>
        <end position="209"/>
    </location>
</feature>
<evidence type="ECO:0000313" key="2">
    <source>
        <dbReference type="EMBL" id="SDN88798.1"/>
    </source>
</evidence>
<reference evidence="2 3" key="1">
    <citation type="submission" date="2016-10" db="EMBL/GenBank/DDBJ databases">
        <authorList>
            <person name="de Groot N.N."/>
        </authorList>
    </citation>
    <scope>NUCLEOTIDE SEQUENCE [LARGE SCALE GENOMIC DNA]</scope>
    <source>
        <strain evidence="2 3">CGMCC 1.5012</strain>
    </source>
</reference>
<gene>
    <name evidence="2" type="ORF">SAMN05192585_13730</name>
</gene>
<feature type="transmembrane region" description="Helical" evidence="1">
    <location>
        <begin position="48"/>
        <end position="69"/>
    </location>
</feature>
<sequence>MNREMVKEPAQSNNANIIHTADAQSGSLQTDAEPKVKPFAYGLCYAKLFWIFMIGCFIGVVLETVLCLVNNHVLQNRSGVIYGPFNPIYGVGAVLMTCLLYPIAQRGDLFIFISSALIGGGFEYFCSFLQERIFGTVSWDYSYMPLNIDGRTNVPYMLFWGVLGLAWMKRVYPLLSSLIEKLPKRWGVVLTWALTIFMLLNMGISALAVERQAQRRAGIPPDNGFQQFLDTEYPDEMLEKIFPSMEPVNETAKNKQPT</sequence>
<dbReference type="RefSeq" id="WP_242871761.1">
    <property type="nucleotide sequence ID" value="NZ_FNID01000037.1"/>
</dbReference>
<dbReference type="Pfam" id="PF06541">
    <property type="entry name" value="ABC_trans_CmpB"/>
    <property type="match status" value="1"/>
</dbReference>
<organism evidence="2 3">
    <name type="scientific">Acetanaerobacterium elongatum</name>
    <dbReference type="NCBI Taxonomy" id="258515"/>
    <lineage>
        <taxon>Bacteria</taxon>
        <taxon>Bacillati</taxon>
        <taxon>Bacillota</taxon>
        <taxon>Clostridia</taxon>
        <taxon>Eubacteriales</taxon>
        <taxon>Oscillospiraceae</taxon>
        <taxon>Acetanaerobacterium</taxon>
    </lineage>
</organism>
<feature type="transmembrane region" description="Helical" evidence="1">
    <location>
        <begin position="150"/>
        <end position="168"/>
    </location>
</feature>
<dbReference type="EMBL" id="FNID01000037">
    <property type="protein sequence ID" value="SDN88798.1"/>
    <property type="molecule type" value="Genomic_DNA"/>
</dbReference>
<dbReference type="AlphaFoldDB" id="A0A1H0F2B6"/>
<keyword evidence="3" id="KW-1185">Reference proteome</keyword>
<keyword evidence="1" id="KW-0812">Transmembrane</keyword>